<keyword evidence="1" id="KW-0472">Membrane</keyword>
<dbReference type="Pfam" id="PF07331">
    <property type="entry name" value="TctB"/>
    <property type="match status" value="1"/>
</dbReference>
<proteinExistence type="predicted"/>
<feature type="domain" description="DUF1468" evidence="2">
    <location>
        <begin position="11"/>
        <end position="143"/>
    </location>
</feature>
<evidence type="ECO:0000259" key="2">
    <source>
        <dbReference type="Pfam" id="PF07331"/>
    </source>
</evidence>
<dbReference type="OrthoDB" id="5119225at2"/>
<keyword evidence="4" id="KW-1185">Reference proteome</keyword>
<sequence length="149" mass="15236">MGAVRRSGVVLAAALLLTGAALLVSALRAAGGDLALRGPRLAPVVVSAAWVVIAALYLLRQLRAPDEPREPAGLRAPAGVAACLAGFAVALEYAGFILSAAVFVVAVARVLGSRHPLRDAIVAVVLPTVVYLAFTRLLDIFLPAGVLPL</sequence>
<keyword evidence="1" id="KW-1133">Transmembrane helix</keyword>
<dbReference type="RefSeq" id="WP_106125320.1">
    <property type="nucleotide sequence ID" value="NZ_PVZG01000002.1"/>
</dbReference>
<dbReference type="AlphaFoldDB" id="A0A2T0SFC5"/>
<dbReference type="EMBL" id="PVZG01000002">
    <property type="protein sequence ID" value="PRY32109.1"/>
    <property type="molecule type" value="Genomic_DNA"/>
</dbReference>
<keyword evidence="1" id="KW-0812">Transmembrane</keyword>
<reference evidence="3 4" key="1">
    <citation type="submission" date="2018-03" db="EMBL/GenBank/DDBJ databases">
        <title>Genomic Encyclopedia of Archaeal and Bacterial Type Strains, Phase II (KMG-II): from individual species to whole genera.</title>
        <authorList>
            <person name="Goeker M."/>
        </authorList>
    </citation>
    <scope>NUCLEOTIDE SEQUENCE [LARGE SCALE GENOMIC DNA]</scope>
    <source>
        <strain evidence="3 4">DSM 45348</strain>
    </source>
</reference>
<feature type="transmembrane region" description="Helical" evidence="1">
    <location>
        <begin position="80"/>
        <end position="108"/>
    </location>
</feature>
<feature type="transmembrane region" description="Helical" evidence="1">
    <location>
        <begin position="120"/>
        <end position="142"/>
    </location>
</feature>
<protein>
    <submittedName>
        <fullName evidence="3">Putative tricarboxylic transport membrane protein</fullName>
    </submittedName>
</protein>
<evidence type="ECO:0000313" key="4">
    <source>
        <dbReference type="Proteomes" id="UP000239209"/>
    </source>
</evidence>
<name>A0A2T0SFC5_9ACTN</name>
<evidence type="ECO:0000256" key="1">
    <source>
        <dbReference type="SAM" id="Phobius"/>
    </source>
</evidence>
<gene>
    <name evidence="3" type="ORF">CLV70_102320</name>
</gene>
<comment type="caution">
    <text evidence="3">The sequence shown here is derived from an EMBL/GenBank/DDBJ whole genome shotgun (WGS) entry which is preliminary data.</text>
</comment>
<dbReference type="Proteomes" id="UP000239209">
    <property type="component" value="Unassembled WGS sequence"/>
</dbReference>
<accession>A0A2T0SFC5</accession>
<dbReference type="InterPro" id="IPR009936">
    <property type="entry name" value="DUF1468"/>
</dbReference>
<evidence type="ECO:0000313" key="3">
    <source>
        <dbReference type="EMBL" id="PRY32109.1"/>
    </source>
</evidence>
<organism evidence="3 4">
    <name type="scientific">Pseudosporangium ferrugineum</name>
    <dbReference type="NCBI Taxonomy" id="439699"/>
    <lineage>
        <taxon>Bacteria</taxon>
        <taxon>Bacillati</taxon>
        <taxon>Actinomycetota</taxon>
        <taxon>Actinomycetes</taxon>
        <taxon>Micromonosporales</taxon>
        <taxon>Micromonosporaceae</taxon>
        <taxon>Pseudosporangium</taxon>
    </lineage>
</organism>
<feature type="transmembrane region" description="Helical" evidence="1">
    <location>
        <begin position="41"/>
        <end position="59"/>
    </location>
</feature>